<evidence type="ECO:0000313" key="1">
    <source>
        <dbReference type="Ensembl" id="ENSZALP00000001420.1"/>
    </source>
</evidence>
<dbReference type="Ensembl" id="ENSZALT00000002499.1">
    <property type="protein sequence ID" value="ENSZALP00000001420.1"/>
    <property type="gene ID" value="ENSZALG00000001627.1"/>
</dbReference>
<organism evidence="1 2">
    <name type="scientific">Zonotrichia albicollis</name>
    <name type="common">White-throated sparrow</name>
    <name type="synonym">Fringilla albicollis</name>
    <dbReference type="NCBI Taxonomy" id="44394"/>
    <lineage>
        <taxon>Eukaryota</taxon>
        <taxon>Metazoa</taxon>
        <taxon>Chordata</taxon>
        <taxon>Craniata</taxon>
        <taxon>Vertebrata</taxon>
        <taxon>Euteleostomi</taxon>
        <taxon>Archelosauria</taxon>
        <taxon>Archosauria</taxon>
        <taxon>Dinosauria</taxon>
        <taxon>Saurischia</taxon>
        <taxon>Theropoda</taxon>
        <taxon>Coelurosauria</taxon>
        <taxon>Aves</taxon>
        <taxon>Neognathae</taxon>
        <taxon>Neoaves</taxon>
        <taxon>Telluraves</taxon>
        <taxon>Australaves</taxon>
        <taxon>Passeriformes</taxon>
        <taxon>Passerellidae</taxon>
        <taxon>Zonotrichia</taxon>
    </lineage>
</organism>
<dbReference type="GO" id="GO:0005739">
    <property type="term" value="C:mitochondrion"/>
    <property type="evidence" value="ECO:0007669"/>
    <property type="project" value="GOC"/>
</dbReference>
<evidence type="ECO:0000313" key="2">
    <source>
        <dbReference type="Proteomes" id="UP000694413"/>
    </source>
</evidence>
<dbReference type="AlphaFoldDB" id="A0A8D2M440"/>
<proteinExistence type="predicted"/>
<dbReference type="GO" id="GO:0034551">
    <property type="term" value="P:mitochondrial respiratory chain complex III assembly"/>
    <property type="evidence" value="ECO:0007669"/>
    <property type="project" value="InterPro"/>
</dbReference>
<dbReference type="InterPro" id="IPR027858">
    <property type="entry name" value="BRAWNIN"/>
</dbReference>
<dbReference type="Pfam" id="PF14990">
    <property type="entry name" value="DUF4516"/>
    <property type="match status" value="1"/>
</dbReference>
<name>A0A8D2M440_ZONAL</name>
<accession>A0A8D2M440</accession>
<protein>
    <submittedName>
        <fullName evidence="1">Uncharacterized protein</fullName>
    </submittedName>
</protein>
<dbReference type="Proteomes" id="UP000694413">
    <property type="component" value="Unassembled WGS sequence"/>
</dbReference>
<keyword evidence="2" id="KW-1185">Reference proteome</keyword>
<sequence length="50" mass="5627">MLAMFAGAEVVHRYYRPDLVSNLEVIVLINRKHLSQQLVEKAAGPQLCCT</sequence>
<reference evidence="1" key="2">
    <citation type="submission" date="2025-09" db="UniProtKB">
        <authorList>
            <consortium name="Ensembl"/>
        </authorList>
    </citation>
    <scope>IDENTIFICATION</scope>
</reference>
<reference evidence="1" key="1">
    <citation type="submission" date="2025-08" db="UniProtKB">
        <authorList>
            <consortium name="Ensembl"/>
        </authorList>
    </citation>
    <scope>IDENTIFICATION</scope>
</reference>